<dbReference type="PROSITE" id="PS51257">
    <property type="entry name" value="PROKAR_LIPOPROTEIN"/>
    <property type="match status" value="1"/>
</dbReference>
<sequence>MKCSDLLQQDCGVSKAALQHPFLQACSDGSIRPSQFNTWLEQDFNFVNAFAKFAEKVRAVAPHPHARVYIDGSAALAEELTWFKEKLKERNLIIGGPLHATCAAYIDLLAQLEQQSYPVQAVAFWLIEYVYYKAWNLASPVAEPYREFADRWGNADFSKYVDILEQQADKAMQDADQKEQESIKEAAMAILVVEQRFWQMAMEAA</sequence>
<dbReference type="PANTHER" id="PTHR43198:SF5">
    <property type="entry name" value="BIFUNCTIONAL TENA-E PROTEIN"/>
    <property type="match status" value="1"/>
</dbReference>
<dbReference type="PIRSF" id="PIRSF003170">
    <property type="entry name" value="Pet18p"/>
    <property type="match status" value="1"/>
</dbReference>
<organism evidence="2 3">
    <name type="scientific">Coccomyxa viridis</name>
    <dbReference type="NCBI Taxonomy" id="1274662"/>
    <lineage>
        <taxon>Eukaryota</taxon>
        <taxon>Viridiplantae</taxon>
        <taxon>Chlorophyta</taxon>
        <taxon>core chlorophytes</taxon>
        <taxon>Trebouxiophyceae</taxon>
        <taxon>Trebouxiophyceae incertae sedis</taxon>
        <taxon>Coccomyxaceae</taxon>
        <taxon>Coccomyxa</taxon>
    </lineage>
</organism>
<feature type="domain" description="Thiaminase-2/PQQC" evidence="1">
    <location>
        <begin position="15"/>
        <end position="203"/>
    </location>
</feature>
<dbReference type="InterPro" id="IPR016084">
    <property type="entry name" value="Haem_Oase-like_multi-hlx"/>
</dbReference>
<evidence type="ECO:0000313" key="3">
    <source>
        <dbReference type="Proteomes" id="UP001497392"/>
    </source>
</evidence>
<keyword evidence="3" id="KW-1185">Reference proteome</keyword>
<protein>
    <submittedName>
        <fullName evidence="2">G8765 protein</fullName>
    </submittedName>
</protein>
<dbReference type="CDD" id="cd19357">
    <property type="entry name" value="TenA_E_At3g16990-like"/>
    <property type="match status" value="1"/>
</dbReference>
<proteinExistence type="predicted"/>
<dbReference type="Gene3D" id="1.20.910.10">
    <property type="entry name" value="Heme oxygenase-like"/>
    <property type="match status" value="1"/>
</dbReference>
<dbReference type="Proteomes" id="UP001497392">
    <property type="component" value="Unassembled WGS sequence"/>
</dbReference>
<dbReference type="InterPro" id="IPR026285">
    <property type="entry name" value="TenA_E"/>
</dbReference>
<evidence type="ECO:0000259" key="1">
    <source>
        <dbReference type="Pfam" id="PF03070"/>
    </source>
</evidence>
<evidence type="ECO:0000313" key="2">
    <source>
        <dbReference type="EMBL" id="CAL5225963.1"/>
    </source>
</evidence>
<dbReference type="Pfam" id="PF03070">
    <property type="entry name" value="TENA_THI-4"/>
    <property type="match status" value="1"/>
</dbReference>
<dbReference type="InterPro" id="IPR004305">
    <property type="entry name" value="Thiaminase-2/PQQC"/>
</dbReference>
<gene>
    <name evidence="2" type="primary">g8765</name>
    <name evidence="2" type="ORF">VP750_LOCUS7869</name>
</gene>
<dbReference type="PANTHER" id="PTHR43198">
    <property type="entry name" value="BIFUNCTIONAL TH2 PROTEIN"/>
    <property type="match status" value="1"/>
</dbReference>
<dbReference type="SUPFAM" id="SSF48613">
    <property type="entry name" value="Heme oxygenase-like"/>
    <property type="match status" value="1"/>
</dbReference>
<comment type="caution">
    <text evidence="2">The sequence shown here is derived from an EMBL/GenBank/DDBJ whole genome shotgun (WGS) entry which is preliminary data.</text>
</comment>
<dbReference type="InterPro" id="IPR050967">
    <property type="entry name" value="Thiamine_Salvage_TenA"/>
</dbReference>
<dbReference type="EMBL" id="CAXHTA020000015">
    <property type="protein sequence ID" value="CAL5225963.1"/>
    <property type="molecule type" value="Genomic_DNA"/>
</dbReference>
<name>A0ABP1G5M7_9CHLO</name>
<accession>A0ABP1G5M7</accession>
<reference evidence="2 3" key="1">
    <citation type="submission" date="2024-06" db="EMBL/GenBank/DDBJ databases">
        <authorList>
            <person name="Kraege A."/>
            <person name="Thomma B."/>
        </authorList>
    </citation>
    <scope>NUCLEOTIDE SEQUENCE [LARGE SCALE GENOMIC DNA]</scope>
</reference>